<dbReference type="Proteomes" id="UP001202244">
    <property type="component" value="Chromosome"/>
</dbReference>
<feature type="compositionally biased region" description="Low complexity" evidence="1">
    <location>
        <begin position="387"/>
        <end position="400"/>
    </location>
</feature>
<evidence type="ECO:0008006" key="4">
    <source>
        <dbReference type="Google" id="ProtNLM"/>
    </source>
</evidence>
<proteinExistence type="predicted"/>
<reference evidence="2 3" key="1">
    <citation type="journal article" date="2023" name="Microbiol. Spectr.">
        <title>Synergy between Genome Mining, Metabolomics, and Bioinformatics Uncovers Antibacterial Chlorinated Carbazole Alkaloids and Their Biosynthetic Gene Cluster from Streptomyces tubbatahanensis sp. nov., a Novel Actinomycete Isolated from Sulu Sea, Philippines.</title>
        <authorList>
            <person name="Tenebro C.P."/>
            <person name="Trono D.J.V.L."/>
            <person name="Balida L.A.P."/>
            <person name="Bayog L.K.A."/>
            <person name="Bruna J.R."/>
            <person name="Sabido E.M."/>
            <person name="Caspe D.P.C."/>
            <person name="de Los Santos E.L.C."/>
            <person name="Saludes J.P."/>
            <person name="Dalisay D.S."/>
        </authorList>
    </citation>
    <scope>NUCLEOTIDE SEQUENCE [LARGE SCALE GENOMIC DNA]</scope>
    <source>
        <strain evidence="2 3">DSD3025</strain>
    </source>
</reference>
<accession>A0ABY3Y1N4</accession>
<evidence type="ECO:0000313" key="2">
    <source>
        <dbReference type="EMBL" id="UNT00495.1"/>
    </source>
</evidence>
<evidence type="ECO:0000256" key="1">
    <source>
        <dbReference type="SAM" id="MobiDB-lite"/>
    </source>
</evidence>
<name>A0ABY3Y1N4_9ACTN</name>
<dbReference type="RefSeq" id="WP_242756567.1">
    <property type="nucleotide sequence ID" value="NZ_CP093846.1"/>
</dbReference>
<organism evidence="2 3">
    <name type="scientific">Streptomyces tubbatahanensis</name>
    <dbReference type="NCBI Taxonomy" id="2923272"/>
    <lineage>
        <taxon>Bacteria</taxon>
        <taxon>Bacillati</taxon>
        <taxon>Actinomycetota</taxon>
        <taxon>Actinomycetes</taxon>
        <taxon>Kitasatosporales</taxon>
        <taxon>Streptomycetaceae</taxon>
        <taxon>Streptomyces</taxon>
    </lineage>
</organism>
<protein>
    <recommendedName>
        <fullName evidence="4">Alanine-rich protein</fullName>
    </recommendedName>
</protein>
<keyword evidence="3" id="KW-1185">Reference proteome</keyword>
<sequence length="420" mass="43394">MKVTGYAYPWDVLGDPDFTARASALGLDEVAVALAYHSTRAATPWSPHGTSVVARHAALYRPLRPHVWQGAALTPAAPAWPRWARTGSDADGGGEAVRALGEAGIAAAGWVVLTHNSRLGEAHPSAAVHNCFGEVYPWALCPSRPAVRTYAATVTAEAVRDLDLSSVILEACGPLGAVHQHQHEKTDGVWAPAVARLLSVCCCADCAAGWTERGFEPAAVRARIRTGVRELIGAGDLALTDDGLPTGMREALLATRQASSDALRRAVLERVPRGVRTVLHGSMDPWATGALPGLTPAAPAETDAVVLQNWAPTRASTRAVAAARAALPERVAVGSYVTAVAADPVPDTGSYVSALAEAGAAELHLYHLGLAGPARFGALRAACDAAGGRTPAPGAATRPRGGSGDPPDELAQRQPSGGDR</sequence>
<feature type="region of interest" description="Disordered" evidence="1">
    <location>
        <begin position="387"/>
        <end position="420"/>
    </location>
</feature>
<gene>
    <name evidence="2" type="ORF">MMF93_31510</name>
</gene>
<evidence type="ECO:0000313" key="3">
    <source>
        <dbReference type="Proteomes" id="UP001202244"/>
    </source>
</evidence>
<dbReference type="EMBL" id="CP093846">
    <property type="protein sequence ID" value="UNT00495.1"/>
    <property type="molecule type" value="Genomic_DNA"/>
</dbReference>